<dbReference type="Proteomes" id="UP000295252">
    <property type="component" value="Chromosome VII"/>
</dbReference>
<dbReference type="Gramene" id="CDP11840">
    <property type="protein sequence ID" value="CDP11840"/>
    <property type="gene ID" value="GSCOC_T00035106001"/>
</dbReference>
<protein>
    <recommendedName>
        <fullName evidence="8">Terpene synthase N-terminal domain-containing protein</fullName>
    </recommendedName>
</protein>
<name>A0A068UTH0_COFCA</name>
<feature type="domain" description="Terpene synthase N-terminal" evidence="4">
    <location>
        <begin position="66"/>
        <end position="220"/>
    </location>
</feature>
<dbReference type="InterPro" id="IPR036965">
    <property type="entry name" value="Terpene_synth_N_sf"/>
</dbReference>
<sequence length="364" mass="42273">MVQILEYLPPSYVNKKLQTRYSVANAEEAHHHSSELIDRRSANYQPSSWNHVLFGLANEQDIEVYINNLLQNLEDEGRCMLDGEDLEPFSLLEMINDIDHLGLSYRFSQSIKHGLDKLRLLEESTQSLHVSALYFRLLRQHGCEISPDADIFERFKDQSGNFNKNLAREIRGMLSLFEASHLAYEGESILNEAKSFASLHLKDSKEFVGSNMSEQITHALELAYHYRMRRQEARWHIEALPKYFLSDANYSSFEVWKFSLAELHFNGIGRLPYNGLLSVILRWWKVVGLADKLDFARDRLMESFFRSVGMAYEPRFSKCRIAVTKAFTLITVLDDIYDVYGSIDELEQLTDAIVRYVTKYSILL</sequence>
<dbReference type="GO" id="GO:0010333">
    <property type="term" value="F:terpene synthase activity"/>
    <property type="evidence" value="ECO:0007669"/>
    <property type="project" value="InterPro"/>
</dbReference>
<dbReference type="PhylomeDB" id="A0A068UTH0"/>
<dbReference type="InterPro" id="IPR001906">
    <property type="entry name" value="Terpene_synth_N"/>
</dbReference>
<dbReference type="STRING" id="49390.A0A068UTH0"/>
<dbReference type="InParanoid" id="A0A068UTH0"/>
<dbReference type="SUPFAM" id="SSF48576">
    <property type="entry name" value="Terpenoid synthases"/>
    <property type="match status" value="1"/>
</dbReference>
<dbReference type="Pfam" id="PF01397">
    <property type="entry name" value="Terpene_synth"/>
    <property type="match status" value="1"/>
</dbReference>
<dbReference type="InterPro" id="IPR008949">
    <property type="entry name" value="Isoprenoid_synthase_dom_sf"/>
</dbReference>
<evidence type="ECO:0000313" key="6">
    <source>
        <dbReference type="EMBL" id="CDP11840.1"/>
    </source>
</evidence>
<evidence type="ECO:0000256" key="1">
    <source>
        <dbReference type="ARBA" id="ARBA00001946"/>
    </source>
</evidence>
<dbReference type="InterPro" id="IPR050148">
    <property type="entry name" value="Terpene_synthase-like"/>
</dbReference>
<evidence type="ECO:0000256" key="3">
    <source>
        <dbReference type="ARBA" id="ARBA00022842"/>
    </source>
</evidence>
<evidence type="ECO:0000256" key="2">
    <source>
        <dbReference type="ARBA" id="ARBA00022723"/>
    </source>
</evidence>
<evidence type="ECO:0000259" key="4">
    <source>
        <dbReference type="Pfam" id="PF01397"/>
    </source>
</evidence>
<reference evidence="7" key="1">
    <citation type="journal article" date="2014" name="Science">
        <title>The coffee genome provides insight into the convergent evolution of caffeine biosynthesis.</title>
        <authorList>
            <person name="Denoeud F."/>
            <person name="Carretero-Paulet L."/>
            <person name="Dereeper A."/>
            <person name="Droc G."/>
            <person name="Guyot R."/>
            <person name="Pietrella M."/>
            <person name="Zheng C."/>
            <person name="Alberti A."/>
            <person name="Anthony F."/>
            <person name="Aprea G."/>
            <person name="Aury J.M."/>
            <person name="Bento P."/>
            <person name="Bernard M."/>
            <person name="Bocs S."/>
            <person name="Campa C."/>
            <person name="Cenci A."/>
            <person name="Combes M.C."/>
            <person name="Crouzillat D."/>
            <person name="Da Silva C."/>
            <person name="Daddiego L."/>
            <person name="De Bellis F."/>
            <person name="Dussert S."/>
            <person name="Garsmeur O."/>
            <person name="Gayraud T."/>
            <person name="Guignon V."/>
            <person name="Jahn K."/>
            <person name="Jamilloux V."/>
            <person name="Joet T."/>
            <person name="Labadie K."/>
            <person name="Lan T."/>
            <person name="Leclercq J."/>
            <person name="Lepelley M."/>
            <person name="Leroy T."/>
            <person name="Li L.T."/>
            <person name="Librado P."/>
            <person name="Lopez L."/>
            <person name="Munoz A."/>
            <person name="Noel B."/>
            <person name="Pallavicini A."/>
            <person name="Perrotta G."/>
            <person name="Poncet V."/>
            <person name="Pot D."/>
            <person name="Priyono X."/>
            <person name="Rigoreau M."/>
            <person name="Rouard M."/>
            <person name="Rozas J."/>
            <person name="Tranchant-Dubreuil C."/>
            <person name="VanBuren R."/>
            <person name="Zhang Q."/>
            <person name="Andrade A.C."/>
            <person name="Argout X."/>
            <person name="Bertrand B."/>
            <person name="de Kochko A."/>
            <person name="Graziosi G."/>
            <person name="Henry R.J."/>
            <person name="Jayarama X."/>
            <person name="Ming R."/>
            <person name="Nagai C."/>
            <person name="Rounsley S."/>
            <person name="Sankoff D."/>
            <person name="Giuliano G."/>
            <person name="Albert V.A."/>
            <person name="Wincker P."/>
            <person name="Lashermes P."/>
        </authorList>
    </citation>
    <scope>NUCLEOTIDE SEQUENCE [LARGE SCALE GENOMIC DNA]</scope>
    <source>
        <strain evidence="7">cv. DH200-94</strain>
    </source>
</reference>
<dbReference type="AlphaFoldDB" id="A0A068UTH0"/>
<dbReference type="Gene3D" id="1.10.600.10">
    <property type="entry name" value="Farnesyl Diphosphate Synthase"/>
    <property type="match status" value="1"/>
</dbReference>
<organism evidence="6 7">
    <name type="scientific">Coffea canephora</name>
    <name type="common">Robusta coffee</name>
    <dbReference type="NCBI Taxonomy" id="49390"/>
    <lineage>
        <taxon>Eukaryota</taxon>
        <taxon>Viridiplantae</taxon>
        <taxon>Streptophyta</taxon>
        <taxon>Embryophyta</taxon>
        <taxon>Tracheophyta</taxon>
        <taxon>Spermatophyta</taxon>
        <taxon>Magnoliopsida</taxon>
        <taxon>eudicotyledons</taxon>
        <taxon>Gunneridae</taxon>
        <taxon>Pentapetalae</taxon>
        <taxon>asterids</taxon>
        <taxon>lamiids</taxon>
        <taxon>Gentianales</taxon>
        <taxon>Rubiaceae</taxon>
        <taxon>Ixoroideae</taxon>
        <taxon>Gardenieae complex</taxon>
        <taxon>Bertiereae - Coffeeae clade</taxon>
        <taxon>Coffeeae</taxon>
        <taxon>Coffea</taxon>
    </lineage>
</organism>
<dbReference type="OrthoDB" id="1936865at2759"/>
<evidence type="ECO:0008006" key="8">
    <source>
        <dbReference type="Google" id="ProtNLM"/>
    </source>
</evidence>
<dbReference type="PANTHER" id="PTHR31225:SF252">
    <property type="entry name" value="TERPENE SYNTHASE 12-RELATED"/>
    <property type="match status" value="1"/>
</dbReference>
<dbReference type="GO" id="GO:0016114">
    <property type="term" value="P:terpenoid biosynthetic process"/>
    <property type="evidence" value="ECO:0007669"/>
    <property type="project" value="InterPro"/>
</dbReference>
<dbReference type="Gene3D" id="1.50.10.130">
    <property type="entry name" value="Terpene synthase, N-terminal domain"/>
    <property type="match status" value="1"/>
</dbReference>
<gene>
    <name evidence="6" type="ORF">GSCOC_T00035106001</name>
</gene>
<feature type="domain" description="Terpene synthase metal-binding" evidence="5">
    <location>
        <begin position="287"/>
        <end position="356"/>
    </location>
</feature>
<keyword evidence="7" id="KW-1185">Reference proteome</keyword>
<comment type="cofactor">
    <cofactor evidence="1">
        <name>Mg(2+)</name>
        <dbReference type="ChEBI" id="CHEBI:18420"/>
    </cofactor>
</comment>
<accession>A0A068UTH0</accession>
<evidence type="ECO:0000259" key="5">
    <source>
        <dbReference type="Pfam" id="PF03936"/>
    </source>
</evidence>
<keyword evidence="2" id="KW-0479">Metal-binding</keyword>
<dbReference type="InterPro" id="IPR008930">
    <property type="entry name" value="Terpenoid_cyclase/PrenylTrfase"/>
</dbReference>
<dbReference type="SUPFAM" id="SSF48239">
    <property type="entry name" value="Terpenoid cyclases/Protein prenyltransferases"/>
    <property type="match status" value="1"/>
</dbReference>
<proteinExistence type="predicted"/>
<evidence type="ECO:0000313" key="7">
    <source>
        <dbReference type="Proteomes" id="UP000295252"/>
    </source>
</evidence>
<dbReference type="PANTHER" id="PTHR31225">
    <property type="entry name" value="OS04G0344100 PROTEIN-RELATED"/>
    <property type="match status" value="1"/>
</dbReference>
<dbReference type="EMBL" id="HG739144">
    <property type="protein sequence ID" value="CDP11840.1"/>
    <property type="molecule type" value="Genomic_DNA"/>
</dbReference>
<dbReference type="GO" id="GO:0000287">
    <property type="term" value="F:magnesium ion binding"/>
    <property type="evidence" value="ECO:0007669"/>
    <property type="project" value="InterPro"/>
</dbReference>
<keyword evidence="3" id="KW-0460">Magnesium</keyword>
<dbReference type="Pfam" id="PF03936">
    <property type="entry name" value="Terpene_synth_C"/>
    <property type="match status" value="1"/>
</dbReference>
<dbReference type="InterPro" id="IPR005630">
    <property type="entry name" value="Terpene_synthase_metal-bd"/>
</dbReference>